<evidence type="ECO:0000313" key="6">
    <source>
        <dbReference type="EMBL" id="VAV90271.1"/>
    </source>
</evidence>
<dbReference type="AlphaFoldDB" id="A0A3B0RE86"/>
<evidence type="ECO:0000259" key="5">
    <source>
        <dbReference type="Pfam" id="PF00155"/>
    </source>
</evidence>
<evidence type="ECO:0000256" key="4">
    <source>
        <dbReference type="ARBA" id="ARBA00022898"/>
    </source>
</evidence>
<name>A0A3B0RE86_9ZZZZ</name>
<dbReference type="PANTHER" id="PTHR43643">
    <property type="entry name" value="HISTIDINOL-PHOSPHATE AMINOTRANSFERASE 2"/>
    <property type="match status" value="1"/>
</dbReference>
<dbReference type="GO" id="GO:0030170">
    <property type="term" value="F:pyridoxal phosphate binding"/>
    <property type="evidence" value="ECO:0007669"/>
    <property type="project" value="InterPro"/>
</dbReference>
<accession>A0A3B0RE86</accession>
<dbReference type="EMBL" id="UOED01000056">
    <property type="protein sequence ID" value="VAV90271.1"/>
    <property type="molecule type" value="Genomic_DNA"/>
</dbReference>
<evidence type="ECO:0000256" key="1">
    <source>
        <dbReference type="ARBA" id="ARBA00001933"/>
    </source>
</evidence>
<organism evidence="6">
    <name type="scientific">hydrothermal vent metagenome</name>
    <dbReference type="NCBI Taxonomy" id="652676"/>
    <lineage>
        <taxon>unclassified sequences</taxon>
        <taxon>metagenomes</taxon>
        <taxon>ecological metagenomes</taxon>
    </lineage>
</organism>
<dbReference type="GO" id="GO:0004400">
    <property type="term" value="F:histidinol-phosphate transaminase activity"/>
    <property type="evidence" value="ECO:0007669"/>
    <property type="project" value="UniProtKB-EC"/>
</dbReference>
<dbReference type="Gene3D" id="3.40.640.10">
    <property type="entry name" value="Type I PLP-dependent aspartate aminotransferase-like (Major domain)"/>
    <property type="match status" value="1"/>
</dbReference>
<dbReference type="CDD" id="cd00609">
    <property type="entry name" value="AAT_like"/>
    <property type="match status" value="1"/>
</dbReference>
<dbReference type="SUPFAM" id="SSF53383">
    <property type="entry name" value="PLP-dependent transferases"/>
    <property type="match status" value="1"/>
</dbReference>
<keyword evidence="4" id="KW-0663">Pyridoxal phosphate</keyword>
<dbReference type="HAMAP" id="MF_01023">
    <property type="entry name" value="HisC_aminotrans_2"/>
    <property type="match status" value="1"/>
</dbReference>
<dbReference type="InterPro" id="IPR050106">
    <property type="entry name" value="HistidinolP_aminotransfase"/>
</dbReference>
<dbReference type="InterPro" id="IPR015421">
    <property type="entry name" value="PyrdxlP-dep_Trfase_major"/>
</dbReference>
<dbReference type="Gene3D" id="3.90.1150.10">
    <property type="entry name" value="Aspartate Aminotransferase, domain 1"/>
    <property type="match status" value="1"/>
</dbReference>
<feature type="domain" description="Aminotransferase class I/classII large" evidence="5">
    <location>
        <begin position="28"/>
        <end position="353"/>
    </location>
</feature>
<reference evidence="6" key="1">
    <citation type="submission" date="2018-06" db="EMBL/GenBank/DDBJ databases">
        <authorList>
            <person name="Zhirakovskaya E."/>
        </authorList>
    </citation>
    <scope>NUCLEOTIDE SEQUENCE</scope>
</reference>
<sequence length="362" mass="39710">MSGPEPRPWIKQLDVYVGGKSQVDGASEVVKLSSNESALGASPKAIEAYLAEAGRLHRYPDATYHDLRAALGAKHDIKAEQIVCGVGSDEILKLVCRAYLAPGDEVIFSRHSFMMYPIAASSFGGVPVEVEDTDYTTNVDNILAAVTARTRIIFLANPNNPTGTYISAAEVERLWRNIPNNVVLVLDGAYAEFVTADDFQAGIELVNKSNNVLMARTFSKLYGLAALRLGWGYACPEMARILDSIRDPFNIPSVTQAAGVAALSDLDFEQKARTHNTKWLHYLRGELLGLGLEPIPSVANFILIRFAAKGKTAERANEFLLSRGYILRWLPGHGLGDCLRLTVGTEDQNKRVICLLKEFLEK</sequence>
<dbReference type="InterPro" id="IPR004839">
    <property type="entry name" value="Aminotransferase_I/II_large"/>
</dbReference>
<dbReference type="Pfam" id="PF00155">
    <property type="entry name" value="Aminotran_1_2"/>
    <property type="match status" value="1"/>
</dbReference>
<dbReference type="GO" id="GO:0000105">
    <property type="term" value="P:L-histidine biosynthetic process"/>
    <property type="evidence" value="ECO:0007669"/>
    <property type="project" value="InterPro"/>
</dbReference>
<comment type="cofactor">
    <cofactor evidence="1">
        <name>pyridoxal 5'-phosphate</name>
        <dbReference type="ChEBI" id="CHEBI:597326"/>
    </cofactor>
</comment>
<dbReference type="NCBIfam" id="TIGR01141">
    <property type="entry name" value="hisC"/>
    <property type="match status" value="1"/>
</dbReference>
<dbReference type="PANTHER" id="PTHR43643:SF3">
    <property type="entry name" value="HISTIDINOL-PHOSPHATE AMINOTRANSFERASE"/>
    <property type="match status" value="1"/>
</dbReference>
<evidence type="ECO:0000256" key="3">
    <source>
        <dbReference type="ARBA" id="ARBA00022679"/>
    </source>
</evidence>
<dbReference type="InterPro" id="IPR005861">
    <property type="entry name" value="HisP_aminotrans"/>
</dbReference>
<proteinExistence type="inferred from homology"/>
<evidence type="ECO:0000256" key="2">
    <source>
        <dbReference type="ARBA" id="ARBA00022576"/>
    </source>
</evidence>
<gene>
    <name evidence="6" type="ORF">MNBD_ALPHA02-774</name>
</gene>
<dbReference type="InterPro" id="IPR015424">
    <property type="entry name" value="PyrdxlP-dep_Trfase"/>
</dbReference>
<protein>
    <submittedName>
        <fullName evidence="6">Histidinol-phosphate aminotransferase</fullName>
        <ecNumber evidence="6">2.6.1.9</ecNumber>
    </submittedName>
</protein>
<keyword evidence="3 6" id="KW-0808">Transferase</keyword>
<dbReference type="EC" id="2.6.1.9" evidence="6"/>
<keyword evidence="2 6" id="KW-0032">Aminotransferase</keyword>
<dbReference type="InterPro" id="IPR015422">
    <property type="entry name" value="PyrdxlP-dep_Trfase_small"/>
</dbReference>